<gene>
    <name evidence="5" type="ORF">SAMN02745123_03630</name>
</gene>
<dbReference type="Pfam" id="PF26078">
    <property type="entry name" value="Baseplate_J_M"/>
    <property type="match status" value="1"/>
</dbReference>
<keyword evidence="6" id="KW-1185">Reference proteome</keyword>
<dbReference type="AlphaFoldDB" id="A0A1M6WGU8"/>
<accession>A0A1M6WGU8</accession>
<comment type="similarity">
    <text evidence="1">Belongs to the Mu gp47/PBSX XkdT family.</text>
</comment>
<name>A0A1M6WGU8_9FIRM</name>
<feature type="domain" description="Baseplate J-like C-terminal" evidence="4">
    <location>
        <begin position="284"/>
        <end position="369"/>
    </location>
</feature>
<dbReference type="Pfam" id="PF04865">
    <property type="entry name" value="Baseplate_J"/>
    <property type="match status" value="1"/>
</dbReference>
<dbReference type="PANTHER" id="PTHR37829:SF3">
    <property type="entry name" value="PROTEIN JAYE-RELATED"/>
    <property type="match status" value="1"/>
</dbReference>
<evidence type="ECO:0000313" key="6">
    <source>
        <dbReference type="Proteomes" id="UP000183997"/>
    </source>
</evidence>
<protein>
    <submittedName>
        <fullName evidence="5">Uncharacterized phage protein gp47/JayE</fullName>
    </submittedName>
</protein>
<dbReference type="Pfam" id="PF26079">
    <property type="entry name" value="Baseplate_J_C"/>
    <property type="match status" value="1"/>
</dbReference>
<dbReference type="RefSeq" id="WP_084082490.1">
    <property type="nucleotide sequence ID" value="NZ_FRAR01000030.1"/>
</dbReference>
<dbReference type="STRING" id="1121421.SAMN02745123_03630"/>
<dbReference type="InterPro" id="IPR006949">
    <property type="entry name" value="Barrel_Baseplate_J-like"/>
</dbReference>
<evidence type="ECO:0000259" key="2">
    <source>
        <dbReference type="Pfam" id="PF04865"/>
    </source>
</evidence>
<dbReference type="InterPro" id="IPR058530">
    <property type="entry name" value="Baseplate_J-like_C"/>
</dbReference>
<feature type="domain" description="Baseplate protein J-like barrel" evidence="2">
    <location>
        <begin position="91"/>
        <end position="179"/>
    </location>
</feature>
<evidence type="ECO:0000256" key="1">
    <source>
        <dbReference type="ARBA" id="ARBA00038087"/>
    </source>
</evidence>
<dbReference type="Proteomes" id="UP000183997">
    <property type="component" value="Unassembled WGS sequence"/>
</dbReference>
<proteinExistence type="inferred from homology"/>
<feature type="domain" description="Baseplate J-like central" evidence="3">
    <location>
        <begin position="201"/>
        <end position="277"/>
    </location>
</feature>
<dbReference type="OrthoDB" id="2554267at2"/>
<sequence>MTTLPNYLTDQTLDVIRQRMLESLPPDIDKSEGSFIWDTLSPAAIELSLAALWAQDVLQRGFAGTTFGTYLDLRCDEHGLSRRQAVKATGQVTFTGVAGTVIPTGTVVATPADPTTHNPSTEFITTTDVTIDQTGVGYANIEAIKAGKEGNVGAATINIMITPLGGVSAVLNANALNGGDDTEDDAALLTRYYAKVRTPGTSGNKADYVNWALDVPGVGGVQVIPLWDGPGTVKVVLLGTDKRPANETTVGKVQDYIAPDPEMGNGKAPIGAKVTVTPATAVEIDVSATVTLTGTKTMVDVQNSFVKALDEYLGSIAFATEPTVRYVRIGSLLLDTEGVQDYTQLTVNNGTANVAIDQSQVAVKRTVVLA</sequence>
<evidence type="ECO:0000259" key="4">
    <source>
        <dbReference type="Pfam" id="PF26079"/>
    </source>
</evidence>
<dbReference type="InterPro" id="IPR052399">
    <property type="entry name" value="Phage_Baseplate_Assmbl_Protein"/>
</dbReference>
<evidence type="ECO:0000313" key="5">
    <source>
        <dbReference type="EMBL" id="SHK93002.1"/>
    </source>
</evidence>
<reference evidence="6" key="1">
    <citation type="submission" date="2016-11" db="EMBL/GenBank/DDBJ databases">
        <authorList>
            <person name="Varghese N."/>
            <person name="Submissions S."/>
        </authorList>
    </citation>
    <scope>NUCLEOTIDE SEQUENCE [LARGE SCALE GENOMIC DNA]</scope>
    <source>
        <strain evidence="6">DSM 10349</strain>
    </source>
</reference>
<evidence type="ECO:0000259" key="3">
    <source>
        <dbReference type="Pfam" id="PF26078"/>
    </source>
</evidence>
<dbReference type="EMBL" id="FRAR01000030">
    <property type="protein sequence ID" value="SHK93002.1"/>
    <property type="molecule type" value="Genomic_DNA"/>
</dbReference>
<organism evidence="5 6">
    <name type="scientific">Desulforamulus aeronauticus DSM 10349</name>
    <dbReference type="NCBI Taxonomy" id="1121421"/>
    <lineage>
        <taxon>Bacteria</taxon>
        <taxon>Bacillati</taxon>
        <taxon>Bacillota</taxon>
        <taxon>Clostridia</taxon>
        <taxon>Eubacteriales</taxon>
        <taxon>Peptococcaceae</taxon>
        <taxon>Desulforamulus</taxon>
    </lineage>
</organism>
<dbReference type="InterPro" id="IPR058531">
    <property type="entry name" value="Baseplate_J_M"/>
</dbReference>
<dbReference type="PANTHER" id="PTHR37829">
    <property type="entry name" value="PHAGE-LIKE ELEMENT PBSX PROTEIN XKDT"/>
    <property type="match status" value="1"/>
</dbReference>